<evidence type="ECO:0000256" key="1">
    <source>
        <dbReference type="ARBA" id="ARBA00022723"/>
    </source>
</evidence>
<dbReference type="PROSITE" id="PS01032">
    <property type="entry name" value="PPM_1"/>
    <property type="match status" value="1"/>
</dbReference>
<feature type="transmembrane region" description="Helical" evidence="7">
    <location>
        <begin position="29"/>
        <end position="47"/>
    </location>
</feature>
<feature type="compositionally biased region" description="Basic and acidic residues" evidence="6">
    <location>
        <begin position="294"/>
        <end position="304"/>
    </location>
</feature>
<evidence type="ECO:0000313" key="9">
    <source>
        <dbReference type="EMBL" id="KAK5584607.1"/>
    </source>
</evidence>
<keyword evidence="5" id="KW-0175">Coiled coil</keyword>
<feature type="coiled-coil region" evidence="5">
    <location>
        <begin position="129"/>
        <end position="163"/>
    </location>
</feature>
<dbReference type="AlphaFoldDB" id="A0AAN7U907"/>
<accession>A0AAN7U907</accession>
<dbReference type="PROSITE" id="PS51746">
    <property type="entry name" value="PPM_2"/>
    <property type="match status" value="1"/>
</dbReference>
<feature type="compositionally biased region" description="Low complexity" evidence="6">
    <location>
        <begin position="305"/>
        <end position="322"/>
    </location>
</feature>
<feature type="region of interest" description="Disordered" evidence="6">
    <location>
        <begin position="445"/>
        <end position="479"/>
    </location>
</feature>
<feature type="compositionally biased region" description="Low complexity" evidence="6">
    <location>
        <begin position="572"/>
        <end position="588"/>
    </location>
</feature>
<comment type="similarity">
    <text evidence="4">Belongs to the PP2C family.</text>
</comment>
<reference evidence="9 10" key="1">
    <citation type="submission" date="2023-11" db="EMBL/GenBank/DDBJ databases">
        <title>Dfirmibasis_genome.</title>
        <authorList>
            <person name="Edelbroek B."/>
            <person name="Kjellin J."/>
            <person name="Jerlstrom-Hultqvist J."/>
            <person name="Soderbom F."/>
        </authorList>
    </citation>
    <scope>NUCLEOTIDE SEQUENCE [LARGE SCALE GENOMIC DNA]</scope>
    <source>
        <strain evidence="9 10">TNS-C-14</strain>
    </source>
</reference>
<dbReference type="SMART" id="SM00332">
    <property type="entry name" value="PP2Cc"/>
    <property type="match status" value="1"/>
</dbReference>
<dbReference type="PANTHER" id="PTHR47992">
    <property type="entry name" value="PROTEIN PHOSPHATASE"/>
    <property type="match status" value="1"/>
</dbReference>
<feature type="region of interest" description="Disordered" evidence="6">
    <location>
        <begin position="291"/>
        <end position="322"/>
    </location>
</feature>
<dbReference type="InterPro" id="IPR001932">
    <property type="entry name" value="PPM-type_phosphatase-like_dom"/>
</dbReference>
<evidence type="ECO:0000256" key="7">
    <source>
        <dbReference type="SAM" id="Phobius"/>
    </source>
</evidence>
<evidence type="ECO:0000256" key="3">
    <source>
        <dbReference type="ARBA" id="ARBA00022912"/>
    </source>
</evidence>
<dbReference type="Proteomes" id="UP001344447">
    <property type="component" value="Unassembled WGS sequence"/>
</dbReference>
<dbReference type="InterPro" id="IPR015655">
    <property type="entry name" value="PP2C"/>
</dbReference>
<evidence type="ECO:0000256" key="2">
    <source>
        <dbReference type="ARBA" id="ARBA00022801"/>
    </source>
</evidence>
<sequence>MVLMMDIKILSAFSILFLSLMVSNEFLEFLANTVYAAILFIIVLFFYQNRQHFFTTHSSKDNKLLSSTTTTTTTTTTPQQPIKLITKEITIENDGEKNTSTTTSIVTKEQSPGSVRLIQNYSPSQQSESLLSNATIKQLQQKNQELQEQINSQIEKSREDQLKYFNDHNKSQSEIKEQIEVIIKLTEKNEDLLNSIVILNSTIDGNRIKIQEISKDRDSIYTSEQKLLSKLTAFEKKEREYQDNEKQLQKKLSDQKDQYSTLKKEFDEKVKKSTKLENTIQSLESKIIKNLQKQQEKEKERERSSSFSSDTSSTFLSSSPSKSIPIPIKTSNVISELKRNNSNDNVNGLIGGNSSVSPPSSSYLRESSDDSDGQSSSSSSEPKFKSLFNKVKSESSKIVNKAQKGINKHLGSDFFTPTPSSSANTSTTSITSITSASATAAAISSTTTTNSTNITPSSSSSSSSSSILTTNTTVSPPIGNEQQLEVIHDKTKVHNESPVKPLIFFDDLGNDKLLELTTDEQIQTKMTISPRDKDRILNDKEQSLSDLFINSKDNKNNISLSNLDNFLKSEDNNNNVEQNNSDNNNKNSSKLEFSIKDEENKVGLRRAKKKPSPGSNTMMEDVSIGIYPFLREKMNNSDIGLFGVFDGHAGRGAADSASKLFPKEIEKLLEGVNYNLREQHDGGDNNHNQSKLLLNDSFLNVDNQMKDHEYEGCTATVALIWRNDDDQQRYLQVGNVGDSSAFLCRGNEAIELTFDHKANDPSEKQRIKDQGIPVTENQTRINGVAVSRSLGNHFIKEQNIGMISIPHISNRYLLTAQDKFIIIASDGLWDVINGKDAIEKVSSLYDKGSTADSMASCLLETAIQSSLCKDNVTVIVVKL</sequence>
<keyword evidence="3 4" id="KW-0904">Protein phosphatase</keyword>
<dbReference type="Pfam" id="PF00481">
    <property type="entry name" value="PP2C"/>
    <property type="match status" value="1"/>
</dbReference>
<dbReference type="GO" id="GO:0004722">
    <property type="term" value="F:protein serine/threonine phosphatase activity"/>
    <property type="evidence" value="ECO:0007669"/>
    <property type="project" value="InterPro"/>
</dbReference>
<feature type="compositionally biased region" description="Low complexity" evidence="6">
    <location>
        <begin position="445"/>
        <end position="473"/>
    </location>
</feature>
<organism evidence="9 10">
    <name type="scientific">Dictyostelium firmibasis</name>
    <dbReference type="NCBI Taxonomy" id="79012"/>
    <lineage>
        <taxon>Eukaryota</taxon>
        <taxon>Amoebozoa</taxon>
        <taxon>Evosea</taxon>
        <taxon>Eumycetozoa</taxon>
        <taxon>Dictyostelia</taxon>
        <taxon>Dictyosteliales</taxon>
        <taxon>Dictyosteliaceae</taxon>
        <taxon>Dictyostelium</taxon>
    </lineage>
</organism>
<evidence type="ECO:0000259" key="8">
    <source>
        <dbReference type="PROSITE" id="PS51746"/>
    </source>
</evidence>
<dbReference type="InterPro" id="IPR000222">
    <property type="entry name" value="PP2C_BS"/>
</dbReference>
<feature type="region of interest" description="Disordered" evidence="6">
    <location>
        <begin position="569"/>
        <end position="618"/>
    </location>
</feature>
<keyword evidence="7" id="KW-1133">Transmembrane helix</keyword>
<evidence type="ECO:0000313" key="10">
    <source>
        <dbReference type="Proteomes" id="UP001344447"/>
    </source>
</evidence>
<dbReference type="EMBL" id="JAVFKY010000001">
    <property type="protein sequence ID" value="KAK5584607.1"/>
    <property type="molecule type" value="Genomic_DNA"/>
</dbReference>
<comment type="caution">
    <text evidence="9">The sequence shown here is derived from an EMBL/GenBank/DDBJ whole genome shotgun (WGS) entry which is preliminary data.</text>
</comment>
<gene>
    <name evidence="9" type="ORF">RB653_006221</name>
</gene>
<keyword evidence="7" id="KW-0472">Membrane</keyword>
<evidence type="ECO:0000256" key="5">
    <source>
        <dbReference type="SAM" id="Coils"/>
    </source>
</evidence>
<protein>
    <recommendedName>
        <fullName evidence="8">PPM-type phosphatase domain-containing protein</fullName>
    </recommendedName>
</protein>
<evidence type="ECO:0000256" key="4">
    <source>
        <dbReference type="RuleBase" id="RU003465"/>
    </source>
</evidence>
<feature type="region of interest" description="Disordered" evidence="6">
    <location>
        <begin position="339"/>
        <end position="383"/>
    </location>
</feature>
<dbReference type="InterPro" id="IPR036457">
    <property type="entry name" value="PPM-type-like_dom_sf"/>
</dbReference>
<feature type="compositionally biased region" description="Basic and acidic residues" evidence="6">
    <location>
        <begin position="593"/>
        <end position="602"/>
    </location>
</feature>
<keyword evidence="10" id="KW-1185">Reference proteome</keyword>
<evidence type="ECO:0000256" key="6">
    <source>
        <dbReference type="SAM" id="MobiDB-lite"/>
    </source>
</evidence>
<dbReference type="GO" id="GO:0046872">
    <property type="term" value="F:metal ion binding"/>
    <property type="evidence" value="ECO:0007669"/>
    <property type="project" value="UniProtKB-KW"/>
</dbReference>
<keyword evidence="1" id="KW-0479">Metal-binding</keyword>
<dbReference type="Gene3D" id="3.60.40.10">
    <property type="entry name" value="PPM-type phosphatase domain"/>
    <property type="match status" value="1"/>
</dbReference>
<dbReference type="CDD" id="cd00143">
    <property type="entry name" value="PP2Cc"/>
    <property type="match status" value="1"/>
</dbReference>
<feature type="domain" description="PPM-type phosphatase" evidence="8">
    <location>
        <begin position="601"/>
        <end position="879"/>
    </location>
</feature>
<keyword evidence="7" id="KW-0812">Transmembrane</keyword>
<dbReference type="SUPFAM" id="SSF81606">
    <property type="entry name" value="PP2C-like"/>
    <property type="match status" value="1"/>
</dbReference>
<proteinExistence type="inferred from homology"/>
<keyword evidence="2 4" id="KW-0378">Hydrolase</keyword>
<name>A0AAN7U907_9MYCE</name>
<feature type="compositionally biased region" description="Low complexity" evidence="6">
    <location>
        <begin position="354"/>
        <end position="365"/>
    </location>
</feature>